<reference evidence="2 3" key="1">
    <citation type="submission" date="2019-06" db="EMBL/GenBank/DDBJ databases">
        <title>Draft genome sequence of Actinomyces johnsonii CCUG 34287T.</title>
        <authorList>
            <person name="Salva-Serra F."/>
            <person name="Cardew S."/>
            <person name="Moore E."/>
        </authorList>
    </citation>
    <scope>NUCLEOTIDE SEQUENCE [LARGE SCALE GENOMIC DNA]</scope>
    <source>
        <strain evidence="2 3">CCUG 34287</strain>
    </source>
</reference>
<evidence type="ECO:0000256" key="1">
    <source>
        <dbReference type="SAM" id="MobiDB-lite"/>
    </source>
</evidence>
<sequence length="171" mass="18320">MIFALLRGDLPGGISAHVPVYRRLARTLVKSCESVGLGCPGSPGACGRFRDAASVGGARRRAPHRPRPHRPALARTGQPRQRHGTGGRQSRTAFPIQNVPIPQTTGIRPQSSAGQRSPRSRSTFPIKTSAAQAAPRPAASRHPQTTSPCKGTPPQPPIHDRTAQRRRHPLA</sequence>
<feature type="region of interest" description="Disordered" evidence="1">
    <location>
        <begin position="55"/>
        <end position="171"/>
    </location>
</feature>
<feature type="compositionally biased region" description="Low complexity" evidence="1">
    <location>
        <begin position="129"/>
        <end position="141"/>
    </location>
</feature>
<proteinExistence type="predicted"/>
<accession>A0A508A762</accession>
<evidence type="ECO:0000313" key="3">
    <source>
        <dbReference type="Proteomes" id="UP000319010"/>
    </source>
</evidence>
<name>A0A508A762_9ACTO</name>
<dbReference type="EMBL" id="VICB01000013">
    <property type="protein sequence ID" value="TQD42825.1"/>
    <property type="molecule type" value="Genomic_DNA"/>
</dbReference>
<protein>
    <submittedName>
        <fullName evidence="2">Uncharacterized protein</fullName>
    </submittedName>
</protein>
<feature type="compositionally biased region" description="Basic residues" evidence="1">
    <location>
        <begin position="58"/>
        <end position="72"/>
    </location>
</feature>
<comment type="caution">
    <text evidence="2">The sequence shown here is derived from an EMBL/GenBank/DDBJ whole genome shotgun (WGS) entry which is preliminary data.</text>
</comment>
<organism evidence="2 3">
    <name type="scientific">Actinomyces johnsonii</name>
    <dbReference type="NCBI Taxonomy" id="544581"/>
    <lineage>
        <taxon>Bacteria</taxon>
        <taxon>Bacillati</taxon>
        <taxon>Actinomycetota</taxon>
        <taxon>Actinomycetes</taxon>
        <taxon>Actinomycetales</taxon>
        <taxon>Actinomycetaceae</taxon>
        <taxon>Actinomyces</taxon>
    </lineage>
</organism>
<dbReference type="AlphaFoldDB" id="A0A508A762"/>
<feature type="compositionally biased region" description="Polar residues" evidence="1">
    <location>
        <begin position="100"/>
        <end position="126"/>
    </location>
</feature>
<dbReference type="Proteomes" id="UP000319010">
    <property type="component" value="Unassembled WGS sequence"/>
</dbReference>
<gene>
    <name evidence="2" type="ORF">FK256_09380</name>
</gene>
<evidence type="ECO:0000313" key="2">
    <source>
        <dbReference type="EMBL" id="TQD42825.1"/>
    </source>
</evidence>